<feature type="compositionally biased region" description="Polar residues" evidence="1">
    <location>
        <begin position="147"/>
        <end position="162"/>
    </location>
</feature>
<evidence type="ECO:0000313" key="2">
    <source>
        <dbReference type="EMBL" id="KAK7553524.1"/>
    </source>
</evidence>
<feature type="compositionally biased region" description="Basic and acidic residues" evidence="1">
    <location>
        <begin position="270"/>
        <end position="284"/>
    </location>
</feature>
<proteinExistence type="predicted"/>
<organism evidence="2 3">
    <name type="scientific">Phyllosticta citricarpa</name>
    <dbReference type="NCBI Taxonomy" id="55181"/>
    <lineage>
        <taxon>Eukaryota</taxon>
        <taxon>Fungi</taxon>
        <taxon>Dikarya</taxon>
        <taxon>Ascomycota</taxon>
        <taxon>Pezizomycotina</taxon>
        <taxon>Dothideomycetes</taxon>
        <taxon>Dothideomycetes incertae sedis</taxon>
        <taxon>Botryosphaeriales</taxon>
        <taxon>Phyllostictaceae</taxon>
        <taxon>Phyllosticta</taxon>
    </lineage>
</organism>
<protein>
    <submittedName>
        <fullName evidence="2">Uncharacterized protein</fullName>
    </submittedName>
</protein>
<feature type="region of interest" description="Disordered" evidence="1">
    <location>
        <begin position="1"/>
        <end position="41"/>
    </location>
</feature>
<gene>
    <name evidence="2" type="ORF">IWX46DRAFT_637913</name>
</gene>
<reference evidence="2 3" key="1">
    <citation type="submission" date="2024-04" db="EMBL/GenBank/DDBJ databases">
        <title>Phyllosticta paracitricarpa is synonymous to the EU quarantine fungus P. citricarpa based on phylogenomic analyses.</title>
        <authorList>
            <consortium name="Lawrence Berkeley National Laboratory"/>
            <person name="Van Ingen-Buijs V.A."/>
            <person name="Van Westerhoven A.C."/>
            <person name="Haridas S."/>
            <person name="Skiadas P."/>
            <person name="Martin F."/>
            <person name="Groenewald J.Z."/>
            <person name="Crous P.W."/>
            <person name="Seidl M.F."/>
        </authorList>
    </citation>
    <scope>NUCLEOTIDE SEQUENCE [LARGE SCALE GENOMIC DNA]</scope>
    <source>
        <strain evidence="2 3">CBS 122670</strain>
    </source>
</reference>
<feature type="region of interest" description="Disordered" evidence="1">
    <location>
        <begin position="117"/>
        <end position="174"/>
    </location>
</feature>
<feature type="compositionally biased region" description="Basic and acidic residues" evidence="1">
    <location>
        <begin position="291"/>
        <end position="314"/>
    </location>
</feature>
<dbReference type="Proteomes" id="UP001365128">
    <property type="component" value="Unassembled WGS sequence"/>
</dbReference>
<feature type="region of interest" description="Disordered" evidence="1">
    <location>
        <begin position="264"/>
        <end position="314"/>
    </location>
</feature>
<feature type="compositionally biased region" description="Basic and acidic residues" evidence="1">
    <location>
        <begin position="30"/>
        <end position="41"/>
    </location>
</feature>
<keyword evidence="3" id="KW-1185">Reference proteome</keyword>
<evidence type="ECO:0000313" key="3">
    <source>
        <dbReference type="Proteomes" id="UP001365128"/>
    </source>
</evidence>
<feature type="compositionally biased region" description="Polar residues" evidence="1">
    <location>
        <begin position="15"/>
        <end position="25"/>
    </location>
</feature>
<name>A0ABR1MM93_9PEZI</name>
<accession>A0ABR1MM93</accession>
<evidence type="ECO:0000256" key="1">
    <source>
        <dbReference type="SAM" id="MobiDB-lite"/>
    </source>
</evidence>
<comment type="caution">
    <text evidence="2">The sequence shown here is derived from an EMBL/GenBank/DDBJ whole genome shotgun (WGS) entry which is preliminary data.</text>
</comment>
<dbReference type="EMBL" id="JBBPDW010000004">
    <property type="protein sequence ID" value="KAK7553524.1"/>
    <property type="molecule type" value="Genomic_DNA"/>
</dbReference>
<sequence length="314" mass="34957">MAYVPPALRKKQEAAQETLQDTSATNPPPDTRRIPPKDLPSLHDIYDHFHPVDLAVQSATGTDVVNSTLHSSSAEPGKLKYVVLFVDANPRWASDKIIFAKSNLHLLSGAPKQDSSAAVVDGEAKAESGNGKEPVPGQEEVKEQQARDQQQSSAHQDVTLPQTELLPNAPHESTTIEPNLGAIAVFEQVGSRAGGLRFAGYHRLTRVQYLEPRSTDLVRMLEQKWSIPDKYGRVRQIRRDSDKWMQSLGYRWAVLKFEQDGEADATLDPPDVRVGGERERERRPQRSVNEMLRELRLGKEVDGEADKAAEEKSS</sequence>